<organism evidence="1 2">
    <name type="scientific">Pistacia atlantica</name>
    <dbReference type="NCBI Taxonomy" id="434234"/>
    <lineage>
        <taxon>Eukaryota</taxon>
        <taxon>Viridiplantae</taxon>
        <taxon>Streptophyta</taxon>
        <taxon>Embryophyta</taxon>
        <taxon>Tracheophyta</taxon>
        <taxon>Spermatophyta</taxon>
        <taxon>Magnoliopsida</taxon>
        <taxon>eudicotyledons</taxon>
        <taxon>Gunneridae</taxon>
        <taxon>Pentapetalae</taxon>
        <taxon>rosids</taxon>
        <taxon>malvids</taxon>
        <taxon>Sapindales</taxon>
        <taxon>Anacardiaceae</taxon>
        <taxon>Pistacia</taxon>
    </lineage>
</organism>
<accession>A0ACC1BWV4</accession>
<comment type="caution">
    <text evidence="1">The sequence shown here is derived from an EMBL/GenBank/DDBJ whole genome shotgun (WGS) entry which is preliminary data.</text>
</comment>
<proteinExistence type="predicted"/>
<dbReference type="EMBL" id="CM047899">
    <property type="protein sequence ID" value="KAJ0103564.1"/>
    <property type="molecule type" value="Genomic_DNA"/>
</dbReference>
<protein>
    <submittedName>
        <fullName evidence="1">Uncharacterized protein</fullName>
    </submittedName>
</protein>
<keyword evidence="2" id="KW-1185">Reference proteome</keyword>
<dbReference type="Proteomes" id="UP001164250">
    <property type="component" value="Chromosome 3"/>
</dbReference>
<name>A0ACC1BWV4_9ROSI</name>
<gene>
    <name evidence="1" type="ORF">Patl1_04739</name>
</gene>
<evidence type="ECO:0000313" key="1">
    <source>
        <dbReference type="EMBL" id="KAJ0103564.1"/>
    </source>
</evidence>
<reference evidence="2" key="1">
    <citation type="journal article" date="2023" name="G3 (Bethesda)">
        <title>Genome assembly and association tests identify interacting loci associated with vigor, precocity, and sex in interspecific pistachio rootstocks.</title>
        <authorList>
            <person name="Palmer W."/>
            <person name="Jacygrad E."/>
            <person name="Sagayaradj S."/>
            <person name="Cavanaugh K."/>
            <person name="Han R."/>
            <person name="Bertier L."/>
            <person name="Beede B."/>
            <person name="Kafkas S."/>
            <person name="Golino D."/>
            <person name="Preece J."/>
            <person name="Michelmore R."/>
        </authorList>
    </citation>
    <scope>NUCLEOTIDE SEQUENCE [LARGE SCALE GENOMIC DNA]</scope>
</reference>
<evidence type="ECO:0000313" key="2">
    <source>
        <dbReference type="Proteomes" id="UP001164250"/>
    </source>
</evidence>
<sequence length="255" mass="28361">MASTSGSRHDGVTERIRNATITLYNENNSLLGEIRKATSLMKEVAVDLERDNQSQMVMKLEDAAMQLSEAYGDCTHYSSSIESIGNSYQPGTELTDFKKLLEGEFVKAKAASSSVPQKESLMRQFREAVWNVHHAGEPMPGEEQEDIIMTSTQCNLLNITCPLSGKPITELADPVRSVDCKHIYEKKAIMAYINKSKNKNGRCPVAACPKILKAAKVVCDPLLRVEIDEMRSMNKQSSRPNVIEDCTGLDEEENE</sequence>